<dbReference type="InterPro" id="IPR035919">
    <property type="entry name" value="EAL_sf"/>
</dbReference>
<feature type="domain" description="EAL" evidence="2">
    <location>
        <begin position="401"/>
        <end position="651"/>
    </location>
</feature>
<dbReference type="CDD" id="cd01948">
    <property type="entry name" value="EAL"/>
    <property type="match status" value="1"/>
</dbReference>
<sequence length="662" mass="71441">MSSPMRRSLSTKDAYLLLALTLAVLLLAIGGALLNERAAAWVLRADAEAAGRAWAQALDHALGEELPLLLAGEEPSAGARAALAQAQRGGDVYRFQLFNRSGELVFVSDNPHALRGQQESLAAHLGSSEAANRLLTGGAQVHAGHGHPPDRPGYYTEAYVPTWRGGEQIGVAEVYLDQSAKHELYHRAFLFIEFGIAGLMLLAGLLPVFVAWRRTCQRRVAECRAEFLATHDALTRLPNRRRMLEVVAGVMHRPDQDGTVALLLVNLDRFGTANDLHGRAAGDALLQEVAQRLRGVALAADTVARVGGDEFAVLATLRGDGRDAAAGLAGRLVAALDRPFALDSGTLRLGCSIGIALTTWDIHLPETLMRHAARALARAKAAGRGCFRIFDAGIDTCLQQRVRFEAELRCAIGRDELVPHFQPVVDLATRQLLGFEMLARWPHPTRGMVPPTEFIALAEDLGLIAELTENLLRRACREAAAWPQELPVAVNVSALLLQSPALGETVRAVLEETRLPPHRLEIELTESMLIENFDLARELADSLAALGVRLALDDFGTGYSSLARLHALPFAKLKIDASFVRAMTRDADSYKIVAAVIGLGRSLLLQTVAEGVEEPAQVEALVGLGCDSGQGWLFGRPVPAEAVPALILQAMPSLLRNGRHHT</sequence>
<dbReference type="EMBL" id="JACOMF010000010">
    <property type="protein sequence ID" value="MBC4015807.1"/>
    <property type="molecule type" value="Genomic_DNA"/>
</dbReference>
<dbReference type="Pfam" id="PF00990">
    <property type="entry name" value="GGDEF"/>
    <property type="match status" value="1"/>
</dbReference>
<name>A0A9X0UD01_9PROT</name>
<dbReference type="AlphaFoldDB" id="A0A9X0UD01"/>
<dbReference type="InterPro" id="IPR000160">
    <property type="entry name" value="GGDEF_dom"/>
</dbReference>
<feature type="domain" description="GGDEF" evidence="3">
    <location>
        <begin position="258"/>
        <end position="392"/>
    </location>
</feature>
<dbReference type="SMART" id="SM00052">
    <property type="entry name" value="EAL"/>
    <property type="match status" value="1"/>
</dbReference>
<dbReference type="Proteomes" id="UP000600101">
    <property type="component" value="Unassembled WGS sequence"/>
</dbReference>
<dbReference type="SUPFAM" id="SSF55073">
    <property type="entry name" value="Nucleotide cyclase"/>
    <property type="match status" value="1"/>
</dbReference>
<dbReference type="PANTHER" id="PTHR44757:SF2">
    <property type="entry name" value="BIOFILM ARCHITECTURE MAINTENANCE PROTEIN MBAA"/>
    <property type="match status" value="1"/>
</dbReference>
<keyword evidence="1" id="KW-0812">Transmembrane</keyword>
<evidence type="ECO:0000259" key="2">
    <source>
        <dbReference type="PROSITE" id="PS50883"/>
    </source>
</evidence>
<dbReference type="PROSITE" id="PS50883">
    <property type="entry name" value="EAL"/>
    <property type="match status" value="1"/>
</dbReference>
<dbReference type="InterPro" id="IPR029787">
    <property type="entry name" value="Nucleotide_cyclase"/>
</dbReference>
<dbReference type="PANTHER" id="PTHR44757">
    <property type="entry name" value="DIGUANYLATE CYCLASE DGCP"/>
    <property type="match status" value="1"/>
</dbReference>
<dbReference type="InterPro" id="IPR043128">
    <property type="entry name" value="Rev_trsase/Diguanyl_cyclase"/>
</dbReference>
<keyword evidence="5" id="KW-1185">Reference proteome</keyword>
<proteinExistence type="predicted"/>
<dbReference type="RefSeq" id="WP_186770583.1">
    <property type="nucleotide sequence ID" value="NZ_JACOMF010000010.1"/>
</dbReference>
<evidence type="ECO:0000313" key="5">
    <source>
        <dbReference type="Proteomes" id="UP000600101"/>
    </source>
</evidence>
<accession>A0A9X0UD01</accession>
<evidence type="ECO:0000256" key="1">
    <source>
        <dbReference type="SAM" id="Phobius"/>
    </source>
</evidence>
<keyword evidence="1" id="KW-0472">Membrane</keyword>
<gene>
    <name evidence="4" type="ORF">H7965_10775</name>
</gene>
<dbReference type="InterPro" id="IPR052155">
    <property type="entry name" value="Biofilm_reg_signaling"/>
</dbReference>
<evidence type="ECO:0000259" key="3">
    <source>
        <dbReference type="PROSITE" id="PS50887"/>
    </source>
</evidence>
<keyword evidence="1" id="KW-1133">Transmembrane helix</keyword>
<dbReference type="SUPFAM" id="SSF141868">
    <property type="entry name" value="EAL domain-like"/>
    <property type="match status" value="1"/>
</dbReference>
<feature type="transmembrane region" description="Helical" evidence="1">
    <location>
        <begin position="188"/>
        <end position="212"/>
    </location>
</feature>
<reference evidence="4" key="1">
    <citation type="submission" date="2020-08" db="EMBL/GenBank/DDBJ databases">
        <authorList>
            <person name="Hu Y."/>
            <person name="Nguyen S.V."/>
            <person name="Li F."/>
            <person name="Fanning S."/>
        </authorList>
    </citation>
    <scope>NUCLEOTIDE SEQUENCE</scope>
    <source>
        <strain evidence="4">SYSU D8009</strain>
    </source>
</reference>
<dbReference type="Gene3D" id="3.20.20.450">
    <property type="entry name" value="EAL domain"/>
    <property type="match status" value="1"/>
</dbReference>
<dbReference type="PROSITE" id="PS50887">
    <property type="entry name" value="GGDEF"/>
    <property type="match status" value="1"/>
</dbReference>
<comment type="caution">
    <text evidence="4">The sequence shown here is derived from an EMBL/GenBank/DDBJ whole genome shotgun (WGS) entry which is preliminary data.</text>
</comment>
<dbReference type="CDD" id="cd01949">
    <property type="entry name" value="GGDEF"/>
    <property type="match status" value="1"/>
</dbReference>
<dbReference type="Gene3D" id="3.30.70.270">
    <property type="match status" value="1"/>
</dbReference>
<dbReference type="NCBIfam" id="TIGR00254">
    <property type="entry name" value="GGDEF"/>
    <property type="match status" value="1"/>
</dbReference>
<organism evidence="4 5">
    <name type="scientific">Siccirubricoccus deserti</name>
    <dbReference type="NCBI Taxonomy" id="2013562"/>
    <lineage>
        <taxon>Bacteria</taxon>
        <taxon>Pseudomonadati</taxon>
        <taxon>Pseudomonadota</taxon>
        <taxon>Alphaproteobacteria</taxon>
        <taxon>Acetobacterales</taxon>
        <taxon>Roseomonadaceae</taxon>
        <taxon>Siccirubricoccus</taxon>
    </lineage>
</organism>
<dbReference type="Pfam" id="PF00563">
    <property type="entry name" value="EAL"/>
    <property type="match status" value="1"/>
</dbReference>
<dbReference type="SMART" id="SM00267">
    <property type="entry name" value="GGDEF"/>
    <property type="match status" value="1"/>
</dbReference>
<protein>
    <submittedName>
        <fullName evidence="4">EAL domain-containing protein</fullName>
    </submittedName>
</protein>
<evidence type="ECO:0000313" key="4">
    <source>
        <dbReference type="EMBL" id="MBC4015807.1"/>
    </source>
</evidence>
<dbReference type="InterPro" id="IPR001633">
    <property type="entry name" value="EAL_dom"/>
</dbReference>